<dbReference type="Proteomes" id="UP000288805">
    <property type="component" value="Unassembled WGS sequence"/>
</dbReference>
<feature type="compositionally biased region" description="Basic and acidic residues" evidence="1">
    <location>
        <begin position="22"/>
        <end position="31"/>
    </location>
</feature>
<proteinExistence type="predicted"/>
<reference evidence="2 3" key="1">
    <citation type="journal article" date="2018" name="PLoS Genet.">
        <title>Population sequencing reveals clonal diversity and ancestral inbreeding in the grapevine cultivar Chardonnay.</title>
        <authorList>
            <person name="Roach M.J."/>
            <person name="Johnson D.L."/>
            <person name="Bohlmann J."/>
            <person name="van Vuuren H.J."/>
            <person name="Jones S.J."/>
            <person name="Pretorius I.S."/>
            <person name="Schmidt S.A."/>
            <person name="Borneman A.R."/>
        </authorList>
    </citation>
    <scope>NUCLEOTIDE SEQUENCE [LARGE SCALE GENOMIC DNA]</scope>
    <source>
        <strain evidence="3">cv. Chardonnay</strain>
        <tissue evidence="2">Leaf</tissue>
    </source>
</reference>
<dbReference type="EMBL" id="QGNW01000518">
    <property type="protein sequence ID" value="RVW68801.1"/>
    <property type="molecule type" value="Genomic_DNA"/>
</dbReference>
<evidence type="ECO:0000256" key="1">
    <source>
        <dbReference type="SAM" id="MobiDB-lite"/>
    </source>
</evidence>
<feature type="region of interest" description="Disordered" evidence="1">
    <location>
        <begin position="1"/>
        <end position="46"/>
    </location>
</feature>
<organism evidence="2 3">
    <name type="scientific">Vitis vinifera</name>
    <name type="common">Grape</name>
    <dbReference type="NCBI Taxonomy" id="29760"/>
    <lineage>
        <taxon>Eukaryota</taxon>
        <taxon>Viridiplantae</taxon>
        <taxon>Streptophyta</taxon>
        <taxon>Embryophyta</taxon>
        <taxon>Tracheophyta</taxon>
        <taxon>Spermatophyta</taxon>
        <taxon>Magnoliopsida</taxon>
        <taxon>eudicotyledons</taxon>
        <taxon>Gunneridae</taxon>
        <taxon>Pentapetalae</taxon>
        <taxon>rosids</taxon>
        <taxon>Vitales</taxon>
        <taxon>Vitaceae</taxon>
        <taxon>Viteae</taxon>
        <taxon>Vitis</taxon>
    </lineage>
</organism>
<evidence type="ECO:0000313" key="3">
    <source>
        <dbReference type="Proteomes" id="UP000288805"/>
    </source>
</evidence>
<evidence type="ECO:0000313" key="2">
    <source>
        <dbReference type="EMBL" id="RVW68801.1"/>
    </source>
</evidence>
<protein>
    <submittedName>
        <fullName evidence="2">Uncharacterized protein</fullName>
    </submittedName>
</protein>
<name>A0A438G9G8_VITVI</name>
<gene>
    <name evidence="2" type="ORF">CK203_062226</name>
</gene>
<sequence>MKKHGITDDIPNIPSDEDDEAKLENDVRQGDDLGVGDGSTATDHED</sequence>
<comment type="caution">
    <text evidence="2">The sequence shown here is derived from an EMBL/GenBank/DDBJ whole genome shotgun (WGS) entry which is preliminary data.</text>
</comment>
<accession>A0A438G9G8</accession>
<dbReference type="AlphaFoldDB" id="A0A438G9G8"/>